<dbReference type="SUPFAM" id="SSF53474">
    <property type="entry name" value="alpha/beta-Hydrolases"/>
    <property type="match status" value="1"/>
</dbReference>
<protein>
    <submittedName>
        <fullName evidence="2">Alpha/beta hydrolase family protein</fullName>
    </submittedName>
</protein>
<sequence>MRARVRRVSRPLYAVPVTCRTRPTPATLALFVVAIALAGGCASHEKWIERRPPDQPFASRLFWSTAAQPELSAATLAVAQPRGLDPADSAQREQLLALLEQEAHSRLSPDLEFALSELAAAQAQEHAETDPDAAVGFYAESLVHGYRALAADERQRIPGTTRRYNESLEALLRILRERDQVRPGALVPLPLTHSACSIAIELHSKRWTEADFQGFEFAGDFQVLALRNHYHTSGVGTPLIGVRFHPDRDHPQDKYYPRKLCYPLTAVARAESYPPSLAAPEGGVRLVLELHDTTDHETFDLAGQRRPLETDLTTPLAYYLDQPDLHEKDVSTIGLLQPDSVKPLEGLYLLEPYDPDRIPVVMVHGLWSSPATWMEMFNDLRSDPRVRSRYQFWFYLYPTGNPFWVSAAKMRTDLAQLRTTFDPGGRAFALDQTILVGHSMGGLISRLQSVDSDHEFWRLVSDRQFEELDADPEVRDYLSNLFYFQPSASVQRVVTIGTPHRGSRFANGFTQWVGAKLIAFPMQEMAKRQELFRRNPGFFHPRMAARVMTSIDSLSPESPMLHALLAAKPGPWVRYHNVVGDQPRSGLTGWFSSRGDGVVSLDSARLDDLPQLASQIIVPEDHVTLHRHPQSIAEVRRVLMEHLASLGPNRYADLNAEIRNLPPVIDQRPVRLVSGVMD</sequence>
<evidence type="ECO:0000313" key="2">
    <source>
        <dbReference type="EMBL" id="TWT94020.1"/>
    </source>
</evidence>
<accession>A0A5C6A3Q1</accession>
<comment type="caution">
    <text evidence="2">The sequence shown here is derived from an EMBL/GenBank/DDBJ whole genome shotgun (WGS) entry which is preliminary data.</text>
</comment>
<dbReference type="InterPro" id="IPR000073">
    <property type="entry name" value="AB_hydrolase_1"/>
</dbReference>
<dbReference type="EMBL" id="SJPR01000007">
    <property type="protein sequence ID" value="TWT94020.1"/>
    <property type="molecule type" value="Genomic_DNA"/>
</dbReference>
<dbReference type="Gene3D" id="3.40.50.1820">
    <property type="entry name" value="alpha/beta hydrolase"/>
    <property type="match status" value="1"/>
</dbReference>
<evidence type="ECO:0000313" key="3">
    <source>
        <dbReference type="Proteomes" id="UP000317421"/>
    </source>
</evidence>
<dbReference type="Proteomes" id="UP000317421">
    <property type="component" value="Unassembled WGS sequence"/>
</dbReference>
<dbReference type="Pfam" id="PF12697">
    <property type="entry name" value="Abhydrolase_6"/>
    <property type="match status" value="1"/>
</dbReference>
<dbReference type="AlphaFoldDB" id="A0A5C6A3Q1"/>
<proteinExistence type="predicted"/>
<gene>
    <name evidence="2" type="ORF">Pla108_37310</name>
</gene>
<feature type="domain" description="AB hydrolase-1" evidence="1">
    <location>
        <begin position="360"/>
        <end position="634"/>
    </location>
</feature>
<keyword evidence="2" id="KW-0378">Hydrolase</keyword>
<dbReference type="InterPro" id="IPR029058">
    <property type="entry name" value="AB_hydrolase_fold"/>
</dbReference>
<keyword evidence="3" id="KW-1185">Reference proteome</keyword>
<evidence type="ECO:0000259" key="1">
    <source>
        <dbReference type="Pfam" id="PF12697"/>
    </source>
</evidence>
<organism evidence="2 3">
    <name type="scientific">Botrimarina colliarenosi</name>
    <dbReference type="NCBI Taxonomy" id="2528001"/>
    <lineage>
        <taxon>Bacteria</taxon>
        <taxon>Pseudomonadati</taxon>
        <taxon>Planctomycetota</taxon>
        <taxon>Planctomycetia</taxon>
        <taxon>Pirellulales</taxon>
        <taxon>Lacipirellulaceae</taxon>
        <taxon>Botrimarina</taxon>
    </lineage>
</organism>
<name>A0A5C6A3Q1_9BACT</name>
<reference evidence="2 3" key="1">
    <citation type="submission" date="2019-02" db="EMBL/GenBank/DDBJ databases">
        <title>Deep-cultivation of Planctomycetes and their phenomic and genomic characterization uncovers novel biology.</title>
        <authorList>
            <person name="Wiegand S."/>
            <person name="Jogler M."/>
            <person name="Boedeker C."/>
            <person name="Pinto D."/>
            <person name="Vollmers J."/>
            <person name="Rivas-Marin E."/>
            <person name="Kohn T."/>
            <person name="Peeters S.H."/>
            <person name="Heuer A."/>
            <person name="Rast P."/>
            <person name="Oberbeckmann S."/>
            <person name="Bunk B."/>
            <person name="Jeske O."/>
            <person name="Meyerdierks A."/>
            <person name="Storesund J.E."/>
            <person name="Kallscheuer N."/>
            <person name="Luecker S."/>
            <person name="Lage O.M."/>
            <person name="Pohl T."/>
            <person name="Merkel B.J."/>
            <person name="Hornburger P."/>
            <person name="Mueller R.-W."/>
            <person name="Bruemmer F."/>
            <person name="Labrenz M."/>
            <person name="Spormann A.M."/>
            <person name="Op Den Camp H."/>
            <person name="Overmann J."/>
            <person name="Amann R."/>
            <person name="Jetten M.S.M."/>
            <person name="Mascher T."/>
            <person name="Medema M.H."/>
            <person name="Devos D.P."/>
            <person name="Kaster A.-K."/>
            <person name="Ovreas L."/>
            <person name="Rohde M."/>
            <person name="Galperin M.Y."/>
            <person name="Jogler C."/>
        </authorList>
    </citation>
    <scope>NUCLEOTIDE SEQUENCE [LARGE SCALE GENOMIC DNA]</scope>
    <source>
        <strain evidence="2 3">Pla108</strain>
    </source>
</reference>
<dbReference type="GO" id="GO:0016787">
    <property type="term" value="F:hydrolase activity"/>
    <property type="evidence" value="ECO:0007669"/>
    <property type="project" value="UniProtKB-KW"/>
</dbReference>